<proteinExistence type="predicted"/>
<evidence type="ECO:0000313" key="1">
    <source>
        <dbReference type="EMBL" id="MEQ2213362.1"/>
    </source>
</evidence>
<organism evidence="1 2">
    <name type="scientific">Xenoophorus captivus</name>
    <dbReference type="NCBI Taxonomy" id="1517983"/>
    <lineage>
        <taxon>Eukaryota</taxon>
        <taxon>Metazoa</taxon>
        <taxon>Chordata</taxon>
        <taxon>Craniata</taxon>
        <taxon>Vertebrata</taxon>
        <taxon>Euteleostomi</taxon>
        <taxon>Actinopterygii</taxon>
        <taxon>Neopterygii</taxon>
        <taxon>Teleostei</taxon>
        <taxon>Neoteleostei</taxon>
        <taxon>Acanthomorphata</taxon>
        <taxon>Ovalentaria</taxon>
        <taxon>Atherinomorphae</taxon>
        <taxon>Cyprinodontiformes</taxon>
        <taxon>Goodeidae</taxon>
        <taxon>Xenoophorus</taxon>
    </lineage>
</organism>
<accession>A0ABV0RYM0</accession>
<feature type="non-terminal residue" evidence="1">
    <location>
        <position position="74"/>
    </location>
</feature>
<dbReference type="SUPFAM" id="SSF55729">
    <property type="entry name" value="Acyl-CoA N-acyltransferases (Nat)"/>
    <property type="match status" value="1"/>
</dbReference>
<name>A0ABV0RYM0_9TELE</name>
<dbReference type="InterPro" id="IPR016181">
    <property type="entry name" value="Acyl_CoA_acyltransferase"/>
</dbReference>
<evidence type="ECO:0000313" key="2">
    <source>
        <dbReference type="Proteomes" id="UP001434883"/>
    </source>
</evidence>
<dbReference type="Gene3D" id="3.40.630.30">
    <property type="match status" value="1"/>
</dbReference>
<gene>
    <name evidence="1" type="primary">KAT2A_1</name>
    <name evidence="1" type="ORF">XENOCAPTIV_013657</name>
</gene>
<dbReference type="InterPro" id="IPR037800">
    <property type="entry name" value="GCN5"/>
</dbReference>
<dbReference type="PANTHER" id="PTHR45750">
    <property type="entry name" value="GH11602P"/>
    <property type="match status" value="1"/>
</dbReference>
<dbReference type="PANTHER" id="PTHR45750:SF1">
    <property type="entry name" value="HISTONE ACETYLTRANSFERASE KAT2A"/>
    <property type="match status" value="1"/>
</dbReference>
<feature type="non-terminal residue" evidence="1">
    <location>
        <position position="1"/>
    </location>
</feature>
<sequence length="74" mass="9113">KRFDIEFLFFKGYGTHLMNHLKEYHIKHNILYFLTYADEYAIGYFKKQMMFCRKEVKDPDLLYNLLKNLLAQIK</sequence>
<comment type="caution">
    <text evidence="1">The sequence shown here is derived from an EMBL/GenBank/DDBJ whole genome shotgun (WGS) entry which is preliminary data.</text>
</comment>
<reference evidence="1 2" key="1">
    <citation type="submission" date="2021-06" db="EMBL/GenBank/DDBJ databases">
        <authorList>
            <person name="Palmer J.M."/>
        </authorList>
    </citation>
    <scope>NUCLEOTIDE SEQUENCE [LARGE SCALE GENOMIC DNA]</scope>
    <source>
        <strain evidence="1 2">XC_2019</strain>
        <tissue evidence="1">Muscle</tissue>
    </source>
</reference>
<keyword evidence="2" id="KW-1185">Reference proteome</keyword>
<dbReference type="Proteomes" id="UP001434883">
    <property type="component" value="Unassembled WGS sequence"/>
</dbReference>
<dbReference type="EMBL" id="JAHRIN010061657">
    <property type="protein sequence ID" value="MEQ2213362.1"/>
    <property type="molecule type" value="Genomic_DNA"/>
</dbReference>
<protein>
    <submittedName>
        <fullName evidence="1">Histone acetyltransferase kat2a</fullName>
    </submittedName>
</protein>